<evidence type="ECO:0000256" key="1">
    <source>
        <dbReference type="SAM" id="SignalP"/>
    </source>
</evidence>
<gene>
    <name evidence="2" type="ORF">BC643_3926</name>
</gene>
<feature type="signal peptide" evidence="1">
    <location>
        <begin position="1"/>
        <end position="17"/>
    </location>
</feature>
<name>A0A419VXH0_9BACT</name>
<sequence>MKSLLILFCVLPCFLFAQQTGEPQNKESMYSDIANTLISFVVSKTPENNIVFSADNFILDRIPDSYSGKGIEKTARYKPIGKFVGYTWIRIEKFTVYQNKVFVFAKIQKQENDELVDWDHENSNCKLTYVLNAKEGTYELVDFQAVKAVMK</sequence>
<feature type="chain" id="PRO_5019165362" description="Nuclear transport factor 2 family protein" evidence="1">
    <location>
        <begin position="18"/>
        <end position="151"/>
    </location>
</feature>
<keyword evidence="1" id="KW-0732">Signal</keyword>
<reference evidence="2 3" key="1">
    <citation type="submission" date="2018-09" db="EMBL/GenBank/DDBJ databases">
        <title>Genomic Encyclopedia of Archaeal and Bacterial Type Strains, Phase II (KMG-II): from individual species to whole genera.</title>
        <authorList>
            <person name="Goeker M."/>
        </authorList>
    </citation>
    <scope>NUCLEOTIDE SEQUENCE [LARGE SCALE GENOMIC DNA]</scope>
    <source>
        <strain evidence="2 3">DSM 27148</strain>
    </source>
</reference>
<evidence type="ECO:0008006" key="4">
    <source>
        <dbReference type="Google" id="ProtNLM"/>
    </source>
</evidence>
<organism evidence="2 3">
    <name type="scientific">Mangrovibacterium diazotrophicum</name>
    <dbReference type="NCBI Taxonomy" id="1261403"/>
    <lineage>
        <taxon>Bacteria</taxon>
        <taxon>Pseudomonadati</taxon>
        <taxon>Bacteroidota</taxon>
        <taxon>Bacteroidia</taxon>
        <taxon>Marinilabiliales</taxon>
        <taxon>Prolixibacteraceae</taxon>
        <taxon>Mangrovibacterium</taxon>
    </lineage>
</organism>
<dbReference type="EMBL" id="RAPN01000003">
    <property type="protein sequence ID" value="RKD87918.1"/>
    <property type="molecule type" value="Genomic_DNA"/>
</dbReference>
<keyword evidence="3" id="KW-1185">Reference proteome</keyword>
<comment type="caution">
    <text evidence="2">The sequence shown here is derived from an EMBL/GenBank/DDBJ whole genome shotgun (WGS) entry which is preliminary data.</text>
</comment>
<evidence type="ECO:0000313" key="2">
    <source>
        <dbReference type="EMBL" id="RKD87918.1"/>
    </source>
</evidence>
<evidence type="ECO:0000313" key="3">
    <source>
        <dbReference type="Proteomes" id="UP000283387"/>
    </source>
</evidence>
<dbReference type="AlphaFoldDB" id="A0A419VXH0"/>
<accession>A0A419VXH0</accession>
<dbReference type="Proteomes" id="UP000283387">
    <property type="component" value="Unassembled WGS sequence"/>
</dbReference>
<proteinExistence type="predicted"/>
<protein>
    <recommendedName>
        <fullName evidence="4">Nuclear transport factor 2 family protein</fullName>
    </recommendedName>
</protein>